<dbReference type="Proteomes" id="UP000245959">
    <property type="component" value="Unassembled WGS sequence"/>
</dbReference>
<dbReference type="EMBL" id="QEKH01000019">
    <property type="protein sequence ID" value="PVY39774.1"/>
    <property type="molecule type" value="Genomic_DNA"/>
</dbReference>
<dbReference type="GeneID" id="78295834"/>
<dbReference type="AlphaFoldDB" id="A0A2U1ATK8"/>
<organism evidence="2 3">
    <name type="scientific">Victivallis vadensis</name>
    <dbReference type="NCBI Taxonomy" id="172901"/>
    <lineage>
        <taxon>Bacteria</taxon>
        <taxon>Pseudomonadati</taxon>
        <taxon>Lentisphaerota</taxon>
        <taxon>Lentisphaeria</taxon>
        <taxon>Victivallales</taxon>
        <taxon>Victivallaceae</taxon>
        <taxon>Victivallis</taxon>
    </lineage>
</organism>
<dbReference type="Gene3D" id="3.40.50.300">
    <property type="entry name" value="P-loop containing nucleotide triphosphate hydrolases"/>
    <property type="match status" value="1"/>
</dbReference>
<name>A0A2U1ATK8_9BACT</name>
<gene>
    <name evidence="2" type="ORF">C8D82_11915</name>
</gene>
<proteinExistence type="predicted"/>
<evidence type="ECO:0008006" key="4">
    <source>
        <dbReference type="Google" id="ProtNLM"/>
    </source>
</evidence>
<reference evidence="2 3" key="1">
    <citation type="submission" date="2018-04" db="EMBL/GenBank/DDBJ databases">
        <title>Genomic Encyclopedia of Type Strains, Phase IV (KMG-IV): sequencing the most valuable type-strain genomes for metagenomic binning, comparative biology and taxonomic classification.</title>
        <authorList>
            <person name="Goeker M."/>
        </authorList>
    </citation>
    <scope>NUCLEOTIDE SEQUENCE [LARGE SCALE GENOMIC DNA]</scope>
    <source>
        <strain evidence="2 3">DSM 14823</strain>
    </source>
</reference>
<evidence type="ECO:0000313" key="2">
    <source>
        <dbReference type="EMBL" id="PVY39774.1"/>
    </source>
</evidence>
<feature type="coiled-coil region" evidence="1">
    <location>
        <begin position="342"/>
        <end position="369"/>
    </location>
</feature>
<accession>A0A2U1ATK8</accession>
<dbReference type="OrthoDB" id="174527at2"/>
<comment type="caution">
    <text evidence="2">The sequence shown here is derived from an EMBL/GenBank/DDBJ whole genome shotgun (WGS) entry which is preliminary data.</text>
</comment>
<evidence type="ECO:0000313" key="3">
    <source>
        <dbReference type="Proteomes" id="UP000245959"/>
    </source>
</evidence>
<protein>
    <recommendedName>
        <fullName evidence="4">Type IV secretory pathway VirB4 component</fullName>
    </recommendedName>
</protein>
<sequence>MIRYPNGYIIETDPPENAFFVYGELNATGYVVKGFRLDVPNLSNAGWPQKNELYTHLQSYLSRFDASKRLQFRYTKDSNYRKILEKYESDTERLASVPFCREFRKQTAAELRRQMEAHELWREHLTVYISRPAKDFISGALNVESEQAMQLFRERVSSCFESEYLLLKSAFSFPIHRLTAVELFAEFFGAVNKSLAAEEVDYREIFSPDFSDVYRNEFSGQDHAEQDRERETASERHYGMYGDGMYHNILVMRQLPGFDLTPFYGNVLLETNVTNFSVTVNLRPLNKAKTIEKLESRQASAQRDLEADPSAIAYRSEVDAFGKMIYRMGAGEDVPFEAEYLIHVWNRNLEELQQETEQLRLVATNLQCGMMMHDLTVQVEAQFLKTLPGNLYYKKWDPLFTLHRSFAAMIPFNSTFVGCEDDFQAIFQGDHHNLVCVNGFYGGSPQHAATFGQTGSGKSVNTLGELLQTYPFYSKVVIIEEGASYLMFTRIVGGEYIEIDLNSNLTLNYFDTCGSPLTANQTDFATNFATVMCGQSQNDEIIQDRAAILSHYVIRLYDASWQEWWNHHTELRSEIARIALTMEWMLPQQPAGSNTQFDCYAALKEALAKSPESLTVPEQQILNYYHGIPSGKITECIVENGSLLRDISYAYMRPEDMPYHSQLVEMIRSTPDPTHRREDTNRIATRLAQYAVESGRGALFDGVTNINLGARLLHFEIGKMANVSQNIRAMVGMVISNLAQQQIINMPRKLLKLFLYEEMPRIIASVPGASGFVKRSYAQLRKSNCRSWTITQEAGQLMVQDKEGSDLATIIMGQSKQYYLLKNKDKGNMEFFRRFIALSDDAVNAVMNFPAPEHIPGRKYSSYLYYIDNGEYPLVGVVRHYADPLTIAVASTSGEAFSKREEELRRLRILYPGLDEGQLLIEYENRQRISNPALKLLREMLNSRDFSRLNVLHEELIRLSLQNAGFRPPEIPERIRHELENFNSNKE</sequence>
<keyword evidence="3" id="KW-1185">Reference proteome</keyword>
<dbReference type="RefSeq" id="WP_116884542.1">
    <property type="nucleotide sequence ID" value="NZ_CABMMC010000007.1"/>
</dbReference>
<dbReference type="SUPFAM" id="SSF52540">
    <property type="entry name" value="P-loop containing nucleoside triphosphate hydrolases"/>
    <property type="match status" value="1"/>
</dbReference>
<keyword evidence="1" id="KW-0175">Coiled coil</keyword>
<dbReference type="InterPro" id="IPR027417">
    <property type="entry name" value="P-loop_NTPase"/>
</dbReference>
<evidence type="ECO:0000256" key="1">
    <source>
        <dbReference type="SAM" id="Coils"/>
    </source>
</evidence>